<feature type="transmembrane region" description="Helical" evidence="8">
    <location>
        <begin position="222"/>
        <end position="241"/>
    </location>
</feature>
<reference evidence="9" key="1">
    <citation type="submission" date="2023-06" db="EMBL/GenBank/DDBJ databases">
        <title>Genome-scale phylogeny and comparative genomics of the fungal order Sordariales.</title>
        <authorList>
            <consortium name="Lawrence Berkeley National Laboratory"/>
            <person name="Hensen N."/>
            <person name="Bonometti L."/>
            <person name="Westerberg I."/>
            <person name="Brannstrom I.O."/>
            <person name="Guillou S."/>
            <person name="Cros-Aarteil S."/>
            <person name="Calhoun S."/>
            <person name="Haridas S."/>
            <person name="Kuo A."/>
            <person name="Mondo S."/>
            <person name="Pangilinan J."/>
            <person name="Riley R."/>
            <person name="LaButti K."/>
            <person name="Andreopoulos B."/>
            <person name="Lipzen A."/>
            <person name="Chen C."/>
            <person name="Yanf M."/>
            <person name="Daum C."/>
            <person name="Ng V."/>
            <person name="Clum A."/>
            <person name="Steindorff A."/>
            <person name="Ohm R."/>
            <person name="Martin F."/>
            <person name="Silar P."/>
            <person name="Natvig D."/>
            <person name="Lalanne C."/>
            <person name="Gautier V."/>
            <person name="Ament-velasquez S.L."/>
            <person name="Kruys A."/>
            <person name="Hutchinson M.I."/>
            <person name="Powell A.J."/>
            <person name="Barry K."/>
            <person name="Miller A.N."/>
            <person name="Grigoriev I.V."/>
            <person name="Debuchy R."/>
            <person name="Gladieux P."/>
            <person name="Thoren M.H."/>
            <person name="Johannesson H."/>
        </authorList>
    </citation>
    <scope>NUCLEOTIDE SEQUENCE</scope>
    <source>
        <strain evidence="9">SMH2392-1A</strain>
    </source>
</reference>
<gene>
    <name evidence="9" type="ORF">B0T26DRAFT_748972</name>
</gene>
<evidence type="ECO:0000256" key="2">
    <source>
        <dbReference type="ARBA" id="ARBA00007018"/>
    </source>
</evidence>
<evidence type="ECO:0000313" key="10">
    <source>
        <dbReference type="Proteomes" id="UP001172101"/>
    </source>
</evidence>
<dbReference type="GO" id="GO:0038023">
    <property type="term" value="F:signaling receptor activity"/>
    <property type="evidence" value="ECO:0007669"/>
    <property type="project" value="TreeGrafter"/>
</dbReference>
<evidence type="ECO:0000256" key="6">
    <source>
        <dbReference type="PIRSR" id="PIRSR604254-1"/>
    </source>
</evidence>
<comment type="subcellular location">
    <subcellularLocation>
        <location evidence="1">Membrane</location>
        <topology evidence="1">Multi-pass membrane protein</topology>
    </subcellularLocation>
</comment>
<name>A0AA40E9A8_9PEZI</name>
<keyword evidence="6" id="KW-0862">Zinc</keyword>
<evidence type="ECO:0000256" key="1">
    <source>
        <dbReference type="ARBA" id="ARBA00004141"/>
    </source>
</evidence>
<dbReference type="PANTHER" id="PTHR20855">
    <property type="entry name" value="ADIPOR/PROGESTIN RECEPTOR-RELATED"/>
    <property type="match status" value="1"/>
</dbReference>
<evidence type="ECO:0000256" key="5">
    <source>
        <dbReference type="ARBA" id="ARBA00023136"/>
    </source>
</evidence>
<comment type="similarity">
    <text evidence="2">Belongs to the ADIPOR family.</text>
</comment>
<dbReference type="Proteomes" id="UP001172101">
    <property type="component" value="Unassembled WGS sequence"/>
</dbReference>
<proteinExistence type="inferred from homology"/>
<organism evidence="9 10">
    <name type="scientific">Lasiosphaeria miniovina</name>
    <dbReference type="NCBI Taxonomy" id="1954250"/>
    <lineage>
        <taxon>Eukaryota</taxon>
        <taxon>Fungi</taxon>
        <taxon>Dikarya</taxon>
        <taxon>Ascomycota</taxon>
        <taxon>Pezizomycotina</taxon>
        <taxon>Sordariomycetes</taxon>
        <taxon>Sordariomycetidae</taxon>
        <taxon>Sordariales</taxon>
        <taxon>Lasiosphaeriaceae</taxon>
        <taxon>Lasiosphaeria</taxon>
    </lineage>
</organism>
<feature type="transmembrane region" description="Helical" evidence="8">
    <location>
        <begin position="122"/>
        <end position="144"/>
    </location>
</feature>
<feature type="binding site" evidence="6">
    <location>
        <position position="322"/>
    </location>
    <ligand>
        <name>Zn(2+)</name>
        <dbReference type="ChEBI" id="CHEBI:29105"/>
    </ligand>
</feature>
<evidence type="ECO:0000313" key="9">
    <source>
        <dbReference type="EMBL" id="KAK0728811.1"/>
    </source>
</evidence>
<dbReference type="GO" id="GO:0046872">
    <property type="term" value="F:metal ion binding"/>
    <property type="evidence" value="ECO:0007669"/>
    <property type="project" value="UniProtKB-KW"/>
</dbReference>
<feature type="transmembrane region" description="Helical" evidence="8">
    <location>
        <begin position="156"/>
        <end position="175"/>
    </location>
</feature>
<evidence type="ECO:0000256" key="3">
    <source>
        <dbReference type="ARBA" id="ARBA00022692"/>
    </source>
</evidence>
<dbReference type="GeneID" id="85328306"/>
<dbReference type="InterPro" id="IPR004254">
    <property type="entry name" value="AdipoR/HlyIII-related"/>
</dbReference>
<feature type="binding site" evidence="6">
    <location>
        <position position="176"/>
    </location>
    <ligand>
        <name>Zn(2+)</name>
        <dbReference type="ChEBI" id="CHEBI:29105"/>
    </ligand>
</feature>
<dbReference type="AlphaFoldDB" id="A0AA40E9A8"/>
<dbReference type="RefSeq" id="XP_060301666.1">
    <property type="nucleotide sequence ID" value="XM_060445036.1"/>
</dbReference>
<dbReference type="Pfam" id="PF03006">
    <property type="entry name" value="HlyIII"/>
    <property type="match status" value="1"/>
</dbReference>
<dbReference type="PANTHER" id="PTHR20855:SF52">
    <property type="entry name" value="ADIPONECTIN RECEPTOR PROTEIN"/>
    <property type="match status" value="1"/>
</dbReference>
<protein>
    <submittedName>
        <fullName evidence="9">Hemolysin-III related-domain-containing protein</fullName>
    </submittedName>
</protein>
<feature type="transmembrane region" description="Helical" evidence="8">
    <location>
        <begin position="287"/>
        <end position="304"/>
    </location>
</feature>
<keyword evidence="6" id="KW-0479">Metal-binding</keyword>
<feature type="transmembrane region" description="Helical" evidence="8">
    <location>
        <begin position="195"/>
        <end position="215"/>
    </location>
</feature>
<evidence type="ECO:0000256" key="7">
    <source>
        <dbReference type="SAM" id="MobiDB-lite"/>
    </source>
</evidence>
<dbReference type="EMBL" id="JAUIRO010000002">
    <property type="protein sequence ID" value="KAK0728811.1"/>
    <property type="molecule type" value="Genomic_DNA"/>
</dbReference>
<keyword evidence="4 8" id="KW-1133">Transmembrane helix</keyword>
<keyword evidence="10" id="KW-1185">Reference proteome</keyword>
<feature type="binding site" evidence="6">
    <location>
        <position position="326"/>
    </location>
    <ligand>
        <name>Zn(2+)</name>
        <dbReference type="ChEBI" id="CHEBI:29105"/>
    </ligand>
</feature>
<evidence type="ECO:0000256" key="8">
    <source>
        <dbReference type="SAM" id="Phobius"/>
    </source>
</evidence>
<feature type="transmembrane region" description="Helical" evidence="8">
    <location>
        <begin position="253"/>
        <end position="275"/>
    </location>
</feature>
<dbReference type="GO" id="GO:0006882">
    <property type="term" value="P:intracellular zinc ion homeostasis"/>
    <property type="evidence" value="ECO:0007669"/>
    <property type="project" value="TreeGrafter"/>
</dbReference>
<sequence length="365" mass="40787">MAVTLVVIIKLSRTPPFELRRGCTKHPSLLPEVSEAAMVMTLPASPASSLRGHSRSDSSSPYRGQHKADPPTMADKNRLLSQKQVPSWYSEPFIHGGYRPITESAAFCLRSLTYLHNETVNIFSHLVPAAVALALASLVPWYFGAQFPRAAAADRLVFQLYLLGSVCCFAASALFHTLLCHSERYRDLWVRVDYAAILAQTLGCFVSGIYFSFYCEPHLQRLYWAMIGTLTSMSAFVVLNPRFQSREWRPLRVGSFVATGLSAFAPITHAAVIFPYAQLDQQAGLRYYYLEGVLLLIGTFHYMSHLPEAWRPGAFDIWGSSHQVFHVLVVLSALAHLCGILSAFRWNYENPRCPSPHVVWGLGGF</sequence>
<comment type="caution">
    <text evidence="9">The sequence shown here is derived from an EMBL/GenBank/DDBJ whole genome shotgun (WGS) entry which is preliminary data.</text>
</comment>
<feature type="region of interest" description="Disordered" evidence="7">
    <location>
        <begin position="45"/>
        <end position="76"/>
    </location>
</feature>
<evidence type="ECO:0000256" key="4">
    <source>
        <dbReference type="ARBA" id="ARBA00022989"/>
    </source>
</evidence>
<keyword evidence="3 8" id="KW-0812">Transmembrane</keyword>
<feature type="transmembrane region" description="Helical" evidence="8">
    <location>
        <begin position="324"/>
        <end position="344"/>
    </location>
</feature>
<dbReference type="GO" id="GO:0016020">
    <property type="term" value="C:membrane"/>
    <property type="evidence" value="ECO:0007669"/>
    <property type="project" value="UniProtKB-SubCell"/>
</dbReference>
<keyword evidence="5 8" id="KW-0472">Membrane</keyword>
<accession>A0AA40E9A8</accession>